<protein>
    <submittedName>
        <fullName evidence="1">Uncharacterized protein</fullName>
    </submittedName>
</protein>
<name>R7RY17_STEHR</name>
<reference evidence="2" key="1">
    <citation type="journal article" date="2012" name="Science">
        <title>The Paleozoic origin of enzymatic lignin decomposition reconstructed from 31 fungal genomes.</title>
        <authorList>
            <person name="Floudas D."/>
            <person name="Binder M."/>
            <person name="Riley R."/>
            <person name="Barry K."/>
            <person name="Blanchette R.A."/>
            <person name="Henrissat B."/>
            <person name="Martinez A.T."/>
            <person name="Otillar R."/>
            <person name="Spatafora J.W."/>
            <person name="Yadav J.S."/>
            <person name="Aerts A."/>
            <person name="Benoit I."/>
            <person name="Boyd A."/>
            <person name="Carlson A."/>
            <person name="Copeland A."/>
            <person name="Coutinho P.M."/>
            <person name="de Vries R.P."/>
            <person name="Ferreira P."/>
            <person name="Findley K."/>
            <person name="Foster B."/>
            <person name="Gaskell J."/>
            <person name="Glotzer D."/>
            <person name="Gorecki P."/>
            <person name="Heitman J."/>
            <person name="Hesse C."/>
            <person name="Hori C."/>
            <person name="Igarashi K."/>
            <person name="Jurgens J.A."/>
            <person name="Kallen N."/>
            <person name="Kersten P."/>
            <person name="Kohler A."/>
            <person name="Kuees U."/>
            <person name="Kumar T.K.A."/>
            <person name="Kuo A."/>
            <person name="LaButti K."/>
            <person name="Larrondo L.F."/>
            <person name="Lindquist E."/>
            <person name="Ling A."/>
            <person name="Lombard V."/>
            <person name="Lucas S."/>
            <person name="Lundell T."/>
            <person name="Martin R."/>
            <person name="McLaughlin D.J."/>
            <person name="Morgenstern I."/>
            <person name="Morin E."/>
            <person name="Murat C."/>
            <person name="Nagy L.G."/>
            <person name="Nolan M."/>
            <person name="Ohm R.A."/>
            <person name="Patyshakuliyeva A."/>
            <person name="Rokas A."/>
            <person name="Ruiz-Duenas F.J."/>
            <person name="Sabat G."/>
            <person name="Salamov A."/>
            <person name="Samejima M."/>
            <person name="Schmutz J."/>
            <person name="Slot J.C."/>
            <person name="St John F."/>
            <person name="Stenlid J."/>
            <person name="Sun H."/>
            <person name="Sun S."/>
            <person name="Syed K."/>
            <person name="Tsang A."/>
            <person name="Wiebenga A."/>
            <person name="Young D."/>
            <person name="Pisabarro A."/>
            <person name="Eastwood D.C."/>
            <person name="Martin F."/>
            <person name="Cullen D."/>
            <person name="Grigoriev I.V."/>
            <person name="Hibbett D.S."/>
        </authorList>
    </citation>
    <scope>NUCLEOTIDE SEQUENCE [LARGE SCALE GENOMIC DNA]</scope>
    <source>
        <strain evidence="2">FP-91666</strain>
    </source>
</reference>
<accession>R7RY17</accession>
<dbReference type="EMBL" id="JH687398">
    <property type="protein sequence ID" value="EIM80301.1"/>
    <property type="molecule type" value="Genomic_DNA"/>
</dbReference>
<organism evidence="1 2">
    <name type="scientific">Stereum hirsutum (strain FP-91666)</name>
    <name type="common">White-rot fungus</name>
    <dbReference type="NCBI Taxonomy" id="721885"/>
    <lineage>
        <taxon>Eukaryota</taxon>
        <taxon>Fungi</taxon>
        <taxon>Dikarya</taxon>
        <taxon>Basidiomycota</taxon>
        <taxon>Agaricomycotina</taxon>
        <taxon>Agaricomycetes</taxon>
        <taxon>Russulales</taxon>
        <taxon>Stereaceae</taxon>
        <taxon>Stereum</taxon>
    </lineage>
</organism>
<gene>
    <name evidence="1" type="ORF">STEHIDRAFT_125879</name>
</gene>
<sequence length="53" mass="6036">METWVPTKGTQAVIFRRRLAGREFLGRRTFLDGATPILRALQENALLLLIILV</sequence>
<evidence type="ECO:0000313" key="2">
    <source>
        <dbReference type="Proteomes" id="UP000053927"/>
    </source>
</evidence>
<proteinExistence type="predicted"/>
<dbReference type="KEGG" id="shs:STEHIDRAFT_125879"/>
<dbReference type="AlphaFoldDB" id="R7RY17"/>
<evidence type="ECO:0000313" key="1">
    <source>
        <dbReference type="EMBL" id="EIM80301.1"/>
    </source>
</evidence>
<dbReference type="GeneID" id="18797668"/>
<keyword evidence="2" id="KW-1185">Reference proteome</keyword>
<dbReference type="RefSeq" id="XP_007310445.1">
    <property type="nucleotide sequence ID" value="XM_007310383.1"/>
</dbReference>
<dbReference type="Proteomes" id="UP000053927">
    <property type="component" value="Unassembled WGS sequence"/>
</dbReference>